<accession>A0ABV5ZHV9</accession>
<keyword evidence="8" id="KW-1185">Reference proteome</keyword>
<feature type="transmembrane region" description="Helical" evidence="6">
    <location>
        <begin position="347"/>
        <end position="369"/>
    </location>
</feature>
<dbReference type="InterPro" id="IPR050833">
    <property type="entry name" value="Poly_Biosynth_Transport"/>
</dbReference>
<evidence type="ECO:0000256" key="1">
    <source>
        <dbReference type="ARBA" id="ARBA00004651"/>
    </source>
</evidence>
<name>A0ABV5ZHV9_9BACT</name>
<keyword evidence="3 6" id="KW-0812">Transmembrane</keyword>
<evidence type="ECO:0000256" key="3">
    <source>
        <dbReference type="ARBA" id="ARBA00022692"/>
    </source>
</evidence>
<evidence type="ECO:0000256" key="4">
    <source>
        <dbReference type="ARBA" id="ARBA00022989"/>
    </source>
</evidence>
<keyword evidence="2" id="KW-1003">Cell membrane</keyword>
<feature type="transmembrane region" description="Helical" evidence="6">
    <location>
        <begin position="48"/>
        <end position="69"/>
    </location>
</feature>
<protein>
    <submittedName>
        <fullName evidence="7">Lipopolysaccharide biosynthesis protein</fullName>
    </submittedName>
</protein>
<feature type="transmembrane region" description="Helical" evidence="6">
    <location>
        <begin position="130"/>
        <end position="151"/>
    </location>
</feature>
<feature type="transmembrane region" description="Helical" evidence="6">
    <location>
        <begin position="439"/>
        <end position="465"/>
    </location>
</feature>
<feature type="transmembrane region" description="Helical" evidence="6">
    <location>
        <begin position="471"/>
        <end position="491"/>
    </location>
</feature>
<dbReference type="PANTHER" id="PTHR30250:SF26">
    <property type="entry name" value="PSMA PROTEIN"/>
    <property type="match status" value="1"/>
</dbReference>
<comment type="caution">
    <text evidence="7">The sequence shown here is derived from an EMBL/GenBank/DDBJ whole genome shotgun (WGS) entry which is preliminary data.</text>
</comment>
<evidence type="ECO:0000313" key="7">
    <source>
        <dbReference type="EMBL" id="MFB9896966.1"/>
    </source>
</evidence>
<gene>
    <name evidence="7" type="ORF">ACFFK8_03820</name>
</gene>
<dbReference type="EMBL" id="JBHLZF010000001">
    <property type="protein sequence ID" value="MFB9896966.1"/>
    <property type="molecule type" value="Genomic_DNA"/>
</dbReference>
<evidence type="ECO:0000256" key="5">
    <source>
        <dbReference type="ARBA" id="ARBA00023136"/>
    </source>
</evidence>
<evidence type="ECO:0000256" key="6">
    <source>
        <dbReference type="SAM" id="Phobius"/>
    </source>
</evidence>
<proteinExistence type="predicted"/>
<keyword evidence="5 6" id="KW-0472">Membrane</keyword>
<dbReference type="Proteomes" id="UP001589688">
    <property type="component" value="Unassembled WGS sequence"/>
</dbReference>
<feature type="transmembrane region" description="Helical" evidence="6">
    <location>
        <begin position="406"/>
        <end position="427"/>
    </location>
</feature>
<feature type="transmembrane region" description="Helical" evidence="6">
    <location>
        <begin position="90"/>
        <end position="118"/>
    </location>
</feature>
<comment type="subcellular location">
    <subcellularLocation>
        <location evidence="1">Cell membrane</location>
        <topology evidence="1">Multi-pass membrane protein</topology>
    </subcellularLocation>
</comment>
<evidence type="ECO:0000313" key="8">
    <source>
        <dbReference type="Proteomes" id="UP001589688"/>
    </source>
</evidence>
<feature type="transmembrane region" description="Helical" evidence="6">
    <location>
        <begin position="381"/>
        <end position="400"/>
    </location>
</feature>
<sequence length="517" mass="58589">MAQEHTVSNNKRIAKNTMFLYVRMLLILVVSLFTSRVVLHVLGVSDYGIYNIIGGIVVLFSFVNGALTSATQRFLNFYLGKQDEEKTHKVFCISMSIYAMLSVVFLVLAETVGLWFVNTQLNIPPARADAAFWIYQFTVFTFMLNLTRIPYNATLIAYERMDFYAYLSLLDVVLKLGIVYLLYISPVDKLIAYGFLLLLVNVADNVAYRVYCVRSFRTARYRLLWDRGMFKDLFSFSGWSLMGNAANILAQQGLNIVVNIFYGVTLNAALGIANQISGQVVQFFTNFQTAFNPQIVKYYAAGQIREFFNLVYKTSKYSYFLMLFISLPLLLETDKILDIWLVDVPEYTGIFCQLILIFYLSEALTAPLYMSVQAAGHIRNYQILVSSINFLTVPAVYVVLKLGMAVWSVWVVRILINVVIIVARVIYLRSKIGLSVRDYLNSSIFPILYTSVLVLPVPLACLYAVPGYWLNLLVTVAASLVSSVIFIYMVGMSKSERGKVKGLVMAKLLKKHVCTQQ</sequence>
<dbReference type="PANTHER" id="PTHR30250">
    <property type="entry name" value="PST FAMILY PREDICTED COLANIC ACID TRANSPORTER"/>
    <property type="match status" value="1"/>
</dbReference>
<keyword evidence="4 6" id="KW-1133">Transmembrane helix</keyword>
<feature type="transmembrane region" description="Helical" evidence="6">
    <location>
        <begin position="163"/>
        <end position="184"/>
    </location>
</feature>
<evidence type="ECO:0000256" key="2">
    <source>
        <dbReference type="ARBA" id="ARBA00022475"/>
    </source>
</evidence>
<reference evidence="7 8" key="1">
    <citation type="submission" date="2024-09" db="EMBL/GenBank/DDBJ databases">
        <authorList>
            <person name="Sun Q."/>
            <person name="Mori K."/>
        </authorList>
    </citation>
    <scope>NUCLEOTIDE SEQUENCE [LARGE SCALE GENOMIC DNA]</scope>
    <source>
        <strain evidence="7 8">ATCC 51272</strain>
    </source>
</reference>
<feature type="transmembrane region" description="Helical" evidence="6">
    <location>
        <begin position="20"/>
        <end position="42"/>
    </location>
</feature>
<dbReference type="RefSeq" id="WP_005847202.1">
    <property type="nucleotide sequence ID" value="NZ_JADU01000008.1"/>
</dbReference>
<feature type="transmembrane region" description="Helical" evidence="6">
    <location>
        <begin position="190"/>
        <end position="212"/>
    </location>
</feature>
<organism evidence="7 8">
    <name type="scientific">Hallella seregens ATCC 51272</name>
    <dbReference type="NCBI Taxonomy" id="1336250"/>
    <lineage>
        <taxon>Bacteria</taxon>
        <taxon>Pseudomonadati</taxon>
        <taxon>Bacteroidota</taxon>
        <taxon>Bacteroidia</taxon>
        <taxon>Bacteroidales</taxon>
        <taxon>Prevotellaceae</taxon>
        <taxon>Hallella</taxon>
    </lineage>
</organism>